<organism evidence="3">
    <name type="scientific">Leptosphaeria maculans (strain JN3 / isolate v23.1.3 / race Av1-4-5-6-7-8)</name>
    <name type="common">Blackleg fungus</name>
    <name type="synonym">Phoma lingam</name>
    <dbReference type="NCBI Taxonomy" id="985895"/>
    <lineage>
        <taxon>Eukaryota</taxon>
        <taxon>Fungi</taxon>
        <taxon>Dikarya</taxon>
        <taxon>Ascomycota</taxon>
        <taxon>Pezizomycotina</taxon>
        <taxon>Dothideomycetes</taxon>
        <taxon>Pleosporomycetidae</taxon>
        <taxon>Pleosporales</taxon>
        <taxon>Pleosporineae</taxon>
        <taxon>Leptosphaeriaceae</taxon>
        <taxon>Plenodomus</taxon>
        <taxon>Plenodomus lingam/Leptosphaeria maculans species complex</taxon>
    </lineage>
</organism>
<dbReference type="STRING" id="985895.E5A3X8"/>
<evidence type="ECO:0000313" key="3">
    <source>
        <dbReference type="Proteomes" id="UP000002668"/>
    </source>
</evidence>
<dbReference type="InParanoid" id="E5A3X8"/>
<protein>
    <recommendedName>
        <fullName evidence="4">Prefoldin subunit</fullName>
    </recommendedName>
</protein>
<feature type="compositionally biased region" description="Basic and acidic residues" evidence="1">
    <location>
        <begin position="83"/>
        <end position="97"/>
    </location>
</feature>
<evidence type="ECO:0008006" key="4">
    <source>
        <dbReference type="Google" id="ProtNLM"/>
    </source>
</evidence>
<gene>
    <name evidence="2" type="ORF">LEMA_P097320.1</name>
</gene>
<dbReference type="EMBL" id="FP929133">
    <property type="protein sequence ID" value="CBX98323.1"/>
    <property type="molecule type" value="Genomic_DNA"/>
</dbReference>
<feature type="region of interest" description="Disordered" evidence="1">
    <location>
        <begin position="468"/>
        <end position="488"/>
    </location>
</feature>
<feature type="compositionally biased region" description="Basic and acidic residues" evidence="1">
    <location>
        <begin position="468"/>
        <end position="479"/>
    </location>
</feature>
<name>E5A3X8_LEPMJ</name>
<dbReference type="HOGENOM" id="CLU_005247_1_1_1"/>
<accession>E5A3X8</accession>
<feature type="region of interest" description="Disordered" evidence="1">
    <location>
        <begin position="72"/>
        <end position="97"/>
    </location>
</feature>
<dbReference type="AlphaFoldDB" id="E5A3X8"/>
<reference evidence="3" key="1">
    <citation type="journal article" date="2011" name="Nat. Commun.">
        <title>Effector diversification within compartments of the Leptosphaeria maculans genome affected by Repeat-Induced Point mutations.</title>
        <authorList>
            <person name="Rouxel T."/>
            <person name="Grandaubert J."/>
            <person name="Hane J.K."/>
            <person name="Hoede C."/>
            <person name="van de Wouw A.P."/>
            <person name="Couloux A."/>
            <person name="Dominguez V."/>
            <person name="Anthouard V."/>
            <person name="Bally P."/>
            <person name="Bourras S."/>
            <person name="Cozijnsen A.J."/>
            <person name="Ciuffetti L.M."/>
            <person name="Degrave A."/>
            <person name="Dilmaghani A."/>
            <person name="Duret L."/>
            <person name="Fudal I."/>
            <person name="Goodwin S.B."/>
            <person name="Gout L."/>
            <person name="Glaser N."/>
            <person name="Linglin J."/>
            <person name="Kema G.H.J."/>
            <person name="Lapalu N."/>
            <person name="Lawrence C.B."/>
            <person name="May K."/>
            <person name="Meyer M."/>
            <person name="Ollivier B."/>
            <person name="Poulain J."/>
            <person name="Schoch C.L."/>
            <person name="Simon A."/>
            <person name="Spatafora J.W."/>
            <person name="Stachowiak A."/>
            <person name="Turgeon B.G."/>
            <person name="Tyler B.M."/>
            <person name="Vincent D."/>
            <person name="Weissenbach J."/>
            <person name="Amselem J."/>
            <person name="Quesneville H."/>
            <person name="Oliver R.P."/>
            <person name="Wincker P."/>
            <person name="Balesdent M.-H."/>
            <person name="Howlett B.J."/>
        </authorList>
    </citation>
    <scope>NUCLEOTIDE SEQUENCE [LARGE SCALE GENOMIC DNA]</scope>
    <source>
        <strain evidence="3">JN3 / isolate v23.1.3 / race Av1-4-5-6-7-8</strain>
    </source>
</reference>
<sequence>MDAYIAGLSGDSVEDTEPQAQVHFTTYARFRKQVSRALRKARRQSRPATVLAALDSTTKALYMIDPPGKKDLSYSSLHRPSPRKWDREEQREESENQLREPVSLYSILARYIRHHASVPRLEEKFEYTSLELDLLRSRGYSPESVRNWALCLVEPRSRGASKIFEASEEMPPLFILLLFLRRKIIRVSALSVIMTHIEYRLKVEPIVWDVFKILVIRLLRHARLSWPESMPWIASLYTAEATRLHNEQFALTSQSPRLILDLTRFCNTILMLLSIPTSSHPIHCAKLQEKAQFEVLQCMASCSPAIVVTRLGFQAVARNQLAHPKTQQEREWAELKGSSWPPWKENRTAMDEEKGYEFGASRASKILHRMFEAGYGGGYLEDLAQMYAGWDTDSSPTIQTRTLGPGFRTQSRDFPHLRALLWAGRIRTTRTRREAWACFLSHELSNDQGHQELYHAMFEKLHHATAERVPHRDFNSDSESKDEEDETTNLLPGDVLEVLPDPVSPLHYVFLSEPVPTYKELLRRMQASTVRPSRRLLAFLLESCPDFETGLDIIGMAQDGPDGALNRLAAGFHLDDKLGQSMPGYLFAAFIRLLCRFGRYERTHAAQLTLHPPREHQYRFSLDRQYLLEYAYALLIHYKPRYRPSWTAYMQKLVQHKSGQLAGNVSRYKIVCEVIERMEQIDLDIDDESFLLACTATIYAVQSIEQGLASREEEQYLFTTGSARLRTLFTELVSTSLDTQPVRGSSLPIPAHVPGPAQLHAYVRALGLLRDYEGLYSFSTWLARHNAEVTARAEAQHSGRKMLFRTLVALRVAVDGTEQRPGAPADISHLIRAQIELVKEWGGWPAREYVDMYNQGHLKSTMPLIGGR</sequence>
<dbReference type="eggNOG" id="ENOG502S19W">
    <property type="taxonomic scope" value="Eukaryota"/>
</dbReference>
<dbReference type="VEuPathDB" id="FungiDB:LEMA_P097320.1"/>
<dbReference type="Proteomes" id="UP000002668">
    <property type="component" value="Genome"/>
</dbReference>
<evidence type="ECO:0000313" key="2">
    <source>
        <dbReference type="EMBL" id="CBX98323.1"/>
    </source>
</evidence>
<keyword evidence="3" id="KW-1185">Reference proteome</keyword>
<evidence type="ECO:0000256" key="1">
    <source>
        <dbReference type="SAM" id="MobiDB-lite"/>
    </source>
</evidence>
<dbReference type="OrthoDB" id="410701at2759"/>
<dbReference type="GeneID" id="13286721"/>
<proteinExistence type="predicted"/>
<dbReference type="OMA" id="YVPSEPP"/>